<evidence type="ECO:0000313" key="2">
    <source>
        <dbReference type="EMBL" id="KZT67740.1"/>
    </source>
</evidence>
<feature type="domain" description="Protein kinase" evidence="1">
    <location>
        <begin position="67"/>
        <end position="312"/>
    </location>
</feature>
<dbReference type="SUPFAM" id="SSF56112">
    <property type="entry name" value="Protein kinase-like (PK-like)"/>
    <property type="match status" value="1"/>
</dbReference>
<dbReference type="EMBL" id="KV429073">
    <property type="protein sequence ID" value="KZT67740.1"/>
    <property type="molecule type" value="Genomic_DNA"/>
</dbReference>
<name>A0A165P471_9APHY</name>
<dbReference type="Gene3D" id="1.10.510.10">
    <property type="entry name" value="Transferase(Phosphotransferase) domain 1"/>
    <property type="match status" value="1"/>
</dbReference>
<evidence type="ECO:0000313" key="3">
    <source>
        <dbReference type="Proteomes" id="UP000076727"/>
    </source>
</evidence>
<dbReference type="InterPro" id="IPR011009">
    <property type="entry name" value="Kinase-like_dom_sf"/>
</dbReference>
<dbReference type="AlphaFoldDB" id="A0A165P471"/>
<dbReference type="PROSITE" id="PS50011">
    <property type="entry name" value="PROTEIN_KINASE_DOM"/>
    <property type="match status" value="1"/>
</dbReference>
<dbReference type="InterPro" id="IPR000719">
    <property type="entry name" value="Prot_kinase_dom"/>
</dbReference>
<sequence>MLSPHDADAESSASTCCMQSDEDDEDVNHRVYPNWCSYRHTILRRGFRLDTCRDVKQLYQRYWEALASQGCSISKDSPGYLRACNGKSDDELCPDIGLPDNLFRGTRCLNGTSFVIKAVHLHSREYDVVRYLSSSPIREDPMNHCIPVLDLIEVPSDDLAFIVMEEWSSHLDTDPPHTLWGFLGIVRQHLEHIAFMHTHRIAHLDISVPNTLTDNTQGYACIDYETSRRFDAVNPRIRCLRTSEVPPEVERGECCDPYKIDVWSSGMLILRVSQLTGCQPPELQPFILRMLDEDPMRRPTAREALAIFDSTFRTANAQHKFDA</sequence>
<gene>
    <name evidence="2" type="ORF">DAEQUDRAFT_745989</name>
</gene>
<proteinExistence type="predicted"/>
<evidence type="ECO:0000259" key="1">
    <source>
        <dbReference type="PROSITE" id="PS50011"/>
    </source>
</evidence>
<keyword evidence="3" id="KW-1185">Reference proteome</keyword>
<accession>A0A165P471</accession>
<dbReference type="SMART" id="SM00220">
    <property type="entry name" value="S_TKc"/>
    <property type="match status" value="1"/>
</dbReference>
<dbReference type="OrthoDB" id="3173976at2759"/>
<dbReference type="STRING" id="1314783.A0A165P471"/>
<protein>
    <recommendedName>
        <fullName evidence="1">Protein kinase domain-containing protein</fullName>
    </recommendedName>
</protein>
<dbReference type="GO" id="GO:0005524">
    <property type="term" value="F:ATP binding"/>
    <property type="evidence" value="ECO:0007669"/>
    <property type="project" value="InterPro"/>
</dbReference>
<dbReference type="GO" id="GO:0004672">
    <property type="term" value="F:protein kinase activity"/>
    <property type="evidence" value="ECO:0007669"/>
    <property type="project" value="InterPro"/>
</dbReference>
<dbReference type="Proteomes" id="UP000076727">
    <property type="component" value="Unassembled WGS sequence"/>
</dbReference>
<reference evidence="2 3" key="1">
    <citation type="journal article" date="2016" name="Mol. Biol. Evol.">
        <title>Comparative Genomics of Early-Diverging Mushroom-Forming Fungi Provides Insights into the Origins of Lignocellulose Decay Capabilities.</title>
        <authorList>
            <person name="Nagy L.G."/>
            <person name="Riley R."/>
            <person name="Tritt A."/>
            <person name="Adam C."/>
            <person name="Daum C."/>
            <person name="Floudas D."/>
            <person name="Sun H."/>
            <person name="Yadav J.S."/>
            <person name="Pangilinan J."/>
            <person name="Larsson K.H."/>
            <person name="Matsuura K."/>
            <person name="Barry K."/>
            <person name="Labutti K."/>
            <person name="Kuo R."/>
            <person name="Ohm R.A."/>
            <person name="Bhattacharya S.S."/>
            <person name="Shirouzu T."/>
            <person name="Yoshinaga Y."/>
            <person name="Martin F.M."/>
            <person name="Grigoriev I.V."/>
            <person name="Hibbett D.S."/>
        </authorList>
    </citation>
    <scope>NUCLEOTIDE SEQUENCE [LARGE SCALE GENOMIC DNA]</scope>
    <source>
        <strain evidence="2 3">L-15889</strain>
    </source>
</reference>
<organism evidence="2 3">
    <name type="scientific">Daedalea quercina L-15889</name>
    <dbReference type="NCBI Taxonomy" id="1314783"/>
    <lineage>
        <taxon>Eukaryota</taxon>
        <taxon>Fungi</taxon>
        <taxon>Dikarya</taxon>
        <taxon>Basidiomycota</taxon>
        <taxon>Agaricomycotina</taxon>
        <taxon>Agaricomycetes</taxon>
        <taxon>Polyporales</taxon>
        <taxon>Fomitopsis</taxon>
    </lineage>
</organism>